<name>A0AAV8WGE9_9CUCU</name>
<feature type="chain" id="PRO_5043597288" description="Chitin-binding type-2 domain-containing protein" evidence="2">
    <location>
        <begin position="21"/>
        <end position="153"/>
    </location>
</feature>
<dbReference type="GO" id="GO:0008061">
    <property type="term" value="F:chitin binding"/>
    <property type="evidence" value="ECO:0007669"/>
    <property type="project" value="InterPro"/>
</dbReference>
<dbReference type="Gene3D" id="2.170.140.10">
    <property type="entry name" value="Chitin binding domain"/>
    <property type="match status" value="1"/>
</dbReference>
<evidence type="ECO:0000256" key="2">
    <source>
        <dbReference type="SAM" id="SignalP"/>
    </source>
</evidence>
<evidence type="ECO:0000256" key="1">
    <source>
        <dbReference type="SAM" id="MobiDB-lite"/>
    </source>
</evidence>
<organism evidence="4 5">
    <name type="scientific">Exocentrus adspersus</name>
    <dbReference type="NCBI Taxonomy" id="1586481"/>
    <lineage>
        <taxon>Eukaryota</taxon>
        <taxon>Metazoa</taxon>
        <taxon>Ecdysozoa</taxon>
        <taxon>Arthropoda</taxon>
        <taxon>Hexapoda</taxon>
        <taxon>Insecta</taxon>
        <taxon>Pterygota</taxon>
        <taxon>Neoptera</taxon>
        <taxon>Endopterygota</taxon>
        <taxon>Coleoptera</taxon>
        <taxon>Polyphaga</taxon>
        <taxon>Cucujiformia</taxon>
        <taxon>Chrysomeloidea</taxon>
        <taxon>Cerambycidae</taxon>
        <taxon>Lamiinae</taxon>
        <taxon>Acanthocinini</taxon>
        <taxon>Exocentrus</taxon>
    </lineage>
</organism>
<feature type="domain" description="Chitin-binding type-2" evidence="3">
    <location>
        <begin position="21"/>
        <end position="69"/>
    </location>
</feature>
<protein>
    <recommendedName>
        <fullName evidence="3">Chitin-binding type-2 domain-containing protein</fullName>
    </recommendedName>
</protein>
<evidence type="ECO:0000313" key="5">
    <source>
        <dbReference type="Proteomes" id="UP001159042"/>
    </source>
</evidence>
<proteinExistence type="predicted"/>
<keyword evidence="5" id="KW-1185">Reference proteome</keyword>
<sequence>MMHLFTFLTVILSVVLLTLAKVECPTNDGEDAVYLPHETECGKFYECAARTPVLLECPAGTYFDVRLRCRLWKPGDINRTAPNNTNRTNGTGDNTNGTPDNTIGTTPFNNRRGVILIRIYLGVCHFRKVFKNSLVHYDSFTFNKESLNLQEMK</sequence>
<comment type="caution">
    <text evidence="4">The sequence shown here is derived from an EMBL/GenBank/DDBJ whole genome shotgun (WGS) entry which is preliminary data.</text>
</comment>
<dbReference type="AlphaFoldDB" id="A0AAV8WGE9"/>
<dbReference type="SMART" id="SM00494">
    <property type="entry name" value="ChtBD2"/>
    <property type="match status" value="1"/>
</dbReference>
<gene>
    <name evidence="4" type="ORF">NQ315_009352</name>
</gene>
<evidence type="ECO:0000259" key="3">
    <source>
        <dbReference type="PROSITE" id="PS50940"/>
    </source>
</evidence>
<dbReference type="GO" id="GO:0005576">
    <property type="term" value="C:extracellular region"/>
    <property type="evidence" value="ECO:0007669"/>
    <property type="project" value="InterPro"/>
</dbReference>
<dbReference type="SUPFAM" id="SSF57625">
    <property type="entry name" value="Invertebrate chitin-binding proteins"/>
    <property type="match status" value="1"/>
</dbReference>
<evidence type="ECO:0000313" key="4">
    <source>
        <dbReference type="EMBL" id="KAJ8925513.1"/>
    </source>
</evidence>
<feature type="region of interest" description="Disordered" evidence="1">
    <location>
        <begin position="80"/>
        <end position="105"/>
    </location>
</feature>
<accession>A0AAV8WGE9</accession>
<dbReference type="EMBL" id="JANEYG010000001">
    <property type="protein sequence ID" value="KAJ8925513.1"/>
    <property type="molecule type" value="Genomic_DNA"/>
</dbReference>
<dbReference type="InterPro" id="IPR036508">
    <property type="entry name" value="Chitin-bd_dom_sf"/>
</dbReference>
<reference evidence="4 5" key="1">
    <citation type="journal article" date="2023" name="Insect Mol. Biol.">
        <title>Genome sequencing provides insights into the evolution of gene families encoding plant cell wall-degrading enzymes in longhorned beetles.</title>
        <authorList>
            <person name="Shin N.R."/>
            <person name="Okamura Y."/>
            <person name="Kirsch R."/>
            <person name="Pauchet Y."/>
        </authorList>
    </citation>
    <scope>NUCLEOTIDE SEQUENCE [LARGE SCALE GENOMIC DNA]</scope>
    <source>
        <strain evidence="4">EAD_L_NR</strain>
    </source>
</reference>
<dbReference type="InterPro" id="IPR002557">
    <property type="entry name" value="Chitin-bd_dom"/>
</dbReference>
<feature type="signal peptide" evidence="2">
    <location>
        <begin position="1"/>
        <end position="20"/>
    </location>
</feature>
<dbReference type="Pfam" id="PF01607">
    <property type="entry name" value="CBM_14"/>
    <property type="match status" value="1"/>
</dbReference>
<keyword evidence="2" id="KW-0732">Signal</keyword>
<dbReference type="PROSITE" id="PS50940">
    <property type="entry name" value="CHIT_BIND_II"/>
    <property type="match status" value="1"/>
</dbReference>
<dbReference type="Proteomes" id="UP001159042">
    <property type="component" value="Unassembled WGS sequence"/>
</dbReference>